<dbReference type="Pfam" id="PF25023">
    <property type="entry name" value="TEN_YD-shell"/>
    <property type="match status" value="1"/>
</dbReference>
<sequence>MAQKRDKSTQETVGWYDANGNVLSKGGLSFSYDRYNSLTSVSGTVSATYTYNAHRQRTSKTVNGQTTYYLYNQSGQLLAELDHSGQTKVEYVWLGTQPLAVIHSGPASAVVYYIHTDHLNTPQVVSDNQGTVVWRADYDAFGQAAVAPGSILTFNLRFPGQYFDSETGLHYNYYRDYDPSTGRYIQSDPIGLDGGLNTYGYVENNPLIYSDPFGLLRWRGTATSVGVVGGVGATATRYQMTSDWVDGKRATVTAIGVGPALGVNAKHVVHAVSVFETSAVDFRYCNEGAVCCSD</sequence>
<reference evidence="3 4" key="1">
    <citation type="submission" date="2017-01" db="EMBL/GenBank/DDBJ databases">
        <authorList>
            <person name="Mah S.A."/>
            <person name="Swanson W.J."/>
            <person name="Moy G.W."/>
            <person name="Vacquier V.D."/>
        </authorList>
    </citation>
    <scope>NUCLEOTIDE SEQUENCE [LARGE SCALE GENOMIC DNA]</scope>
    <source>
        <strain evidence="3 4">DSM 7027</strain>
    </source>
</reference>
<dbReference type="PANTHER" id="PTHR32305:SF15">
    <property type="entry name" value="PROTEIN RHSA-RELATED"/>
    <property type="match status" value="1"/>
</dbReference>
<dbReference type="PANTHER" id="PTHR32305">
    <property type="match status" value="1"/>
</dbReference>
<dbReference type="InterPro" id="IPR022385">
    <property type="entry name" value="Rhs_assc_core"/>
</dbReference>
<evidence type="ECO:0000256" key="1">
    <source>
        <dbReference type="ARBA" id="ARBA00022737"/>
    </source>
</evidence>
<dbReference type="EMBL" id="FTMN01000014">
    <property type="protein sequence ID" value="SIR02094.1"/>
    <property type="molecule type" value="Genomic_DNA"/>
</dbReference>
<dbReference type="Proteomes" id="UP000186895">
    <property type="component" value="Unassembled WGS sequence"/>
</dbReference>
<dbReference type="PRINTS" id="PR00394">
    <property type="entry name" value="RHSPROTEIN"/>
</dbReference>
<dbReference type="RefSeq" id="WP_076466284.1">
    <property type="nucleotide sequence ID" value="NZ_FTMN01000014.1"/>
</dbReference>
<dbReference type="InterPro" id="IPR050708">
    <property type="entry name" value="T6SS_VgrG/RHS"/>
</dbReference>
<organism evidence="3 4">
    <name type="scientific">Marinobacterium stanieri</name>
    <dbReference type="NCBI Taxonomy" id="49186"/>
    <lineage>
        <taxon>Bacteria</taxon>
        <taxon>Pseudomonadati</taxon>
        <taxon>Pseudomonadota</taxon>
        <taxon>Gammaproteobacteria</taxon>
        <taxon>Oceanospirillales</taxon>
        <taxon>Oceanospirillaceae</taxon>
        <taxon>Marinobacterium</taxon>
    </lineage>
</organism>
<dbReference type="InterPro" id="IPR056823">
    <property type="entry name" value="TEN-like_YD-shell"/>
</dbReference>
<feature type="domain" description="Teneurin-like YD-shell" evidence="2">
    <location>
        <begin position="16"/>
        <end position="188"/>
    </location>
</feature>
<dbReference type="Gene3D" id="2.180.10.10">
    <property type="entry name" value="RHS repeat-associated core"/>
    <property type="match status" value="1"/>
</dbReference>
<keyword evidence="1" id="KW-0677">Repeat</keyword>
<keyword evidence="4" id="KW-1185">Reference proteome</keyword>
<evidence type="ECO:0000313" key="3">
    <source>
        <dbReference type="EMBL" id="SIR02094.1"/>
    </source>
</evidence>
<evidence type="ECO:0000313" key="4">
    <source>
        <dbReference type="Proteomes" id="UP000186895"/>
    </source>
</evidence>
<dbReference type="NCBIfam" id="TIGR03696">
    <property type="entry name" value="Rhs_assc_core"/>
    <property type="match status" value="1"/>
</dbReference>
<accession>A0A1N6XIE0</accession>
<evidence type="ECO:0000259" key="2">
    <source>
        <dbReference type="Pfam" id="PF25023"/>
    </source>
</evidence>
<protein>
    <submittedName>
        <fullName evidence="3">RHS repeat-associated core domain-containing protein</fullName>
    </submittedName>
</protein>
<proteinExistence type="predicted"/>
<name>A0A1N6XIE0_9GAMM</name>
<gene>
    <name evidence="3" type="ORF">SAMN05421647_11444</name>
</gene>
<dbReference type="AlphaFoldDB" id="A0A1N6XIE0"/>
<dbReference type="STRING" id="49186.SAMN05421647_11444"/>